<organism evidence="1 2">
    <name type="scientific">Candidatus Kaiserbacteria bacterium RIFCSPLOWO2_01_FULL_54_13</name>
    <dbReference type="NCBI Taxonomy" id="1798512"/>
    <lineage>
        <taxon>Bacteria</taxon>
        <taxon>Candidatus Kaiseribacteriota</taxon>
    </lineage>
</organism>
<dbReference type="AlphaFoldDB" id="A0A1F6F0J7"/>
<evidence type="ECO:0000313" key="2">
    <source>
        <dbReference type="Proteomes" id="UP000177372"/>
    </source>
</evidence>
<proteinExistence type="predicted"/>
<dbReference type="STRING" id="1798512.A3A39_00550"/>
<gene>
    <name evidence="1" type="ORF">A3A39_00550</name>
</gene>
<name>A0A1F6F0J7_9BACT</name>
<protein>
    <submittedName>
        <fullName evidence="1">Uncharacterized protein</fullName>
    </submittedName>
</protein>
<evidence type="ECO:0000313" key="1">
    <source>
        <dbReference type="EMBL" id="OGG79384.1"/>
    </source>
</evidence>
<sequence>MGSILKSRGFSEKIELAHWGEDWPERRHFCISAPDGSILEITHANEYIRVVASDFAPKGKPFAIYRLVSDDYPMRPKTDFYLSRGLPTYMSRTEVTSLIALL</sequence>
<dbReference type="Proteomes" id="UP000177372">
    <property type="component" value="Unassembled WGS sequence"/>
</dbReference>
<dbReference type="EMBL" id="MFLZ01000029">
    <property type="protein sequence ID" value="OGG79384.1"/>
    <property type="molecule type" value="Genomic_DNA"/>
</dbReference>
<comment type="caution">
    <text evidence="1">The sequence shown here is derived from an EMBL/GenBank/DDBJ whole genome shotgun (WGS) entry which is preliminary data.</text>
</comment>
<reference evidence="1 2" key="1">
    <citation type="journal article" date="2016" name="Nat. Commun.">
        <title>Thousands of microbial genomes shed light on interconnected biogeochemical processes in an aquifer system.</title>
        <authorList>
            <person name="Anantharaman K."/>
            <person name="Brown C.T."/>
            <person name="Hug L.A."/>
            <person name="Sharon I."/>
            <person name="Castelle C.J."/>
            <person name="Probst A.J."/>
            <person name="Thomas B.C."/>
            <person name="Singh A."/>
            <person name="Wilkins M.J."/>
            <person name="Karaoz U."/>
            <person name="Brodie E.L."/>
            <person name="Williams K.H."/>
            <person name="Hubbard S.S."/>
            <person name="Banfield J.F."/>
        </authorList>
    </citation>
    <scope>NUCLEOTIDE SEQUENCE [LARGE SCALE GENOMIC DNA]</scope>
</reference>
<accession>A0A1F6F0J7</accession>